<name>A0ABX7FGN8_BRECH</name>
<dbReference type="RefSeq" id="WP_203254876.1">
    <property type="nucleotide sequence ID" value="NZ_CP069127.1"/>
</dbReference>
<keyword evidence="2" id="KW-1185">Reference proteome</keyword>
<dbReference type="EMBL" id="CP069127">
    <property type="protein sequence ID" value="QRG65359.1"/>
    <property type="molecule type" value="Genomic_DNA"/>
</dbReference>
<organism evidence="1 2">
    <name type="scientific">Brevibacillus choshinensis</name>
    <dbReference type="NCBI Taxonomy" id="54911"/>
    <lineage>
        <taxon>Bacteria</taxon>
        <taxon>Bacillati</taxon>
        <taxon>Bacillota</taxon>
        <taxon>Bacilli</taxon>
        <taxon>Bacillales</taxon>
        <taxon>Paenibacillaceae</taxon>
        <taxon>Brevibacillus</taxon>
    </lineage>
</organism>
<dbReference type="GO" id="GO:0016853">
    <property type="term" value="F:isomerase activity"/>
    <property type="evidence" value="ECO:0007669"/>
    <property type="project" value="UniProtKB-KW"/>
</dbReference>
<dbReference type="Gene3D" id="3.20.20.150">
    <property type="entry name" value="Divalent-metal-dependent TIM barrel enzymes"/>
    <property type="match status" value="1"/>
</dbReference>
<accession>A0ABX7FGN8</accession>
<dbReference type="SUPFAM" id="SSF51658">
    <property type="entry name" value="Xylose isomerase-like"/>
    <property type="match status" value="1"/>
</dbReference>
<gene>
    <name evidence="1" type="ORF">JNE38_17175</name>
</gene>
<keyword evidence="1" id="KW-0413">Isomerase</keyword>
<reference evidence="1 2" key="1">
    <citation type="submission" date="2021-01" db="EMBL/GenBank/DDBJ databases">
        <title>Identification of strong promoters based on the transcriptome of Brevibacillus choshinensis.</title>
        <authorList>
            <person name="Yao D."/>
            <person name="Zhang K."/>
            <person name="Wu J."/>
        </authorList>
    </citation>
    <scope>NUCLEOTIDE SEQUENCE [LARGE SCALE GENOMIC DNA]</scope>
    <source>
        <strain evidence="1 2">HPD31-SP3</strain>
    </source>
</reference>
<sequence length="309" mass="36926">MHSFMIGLYGGFDENKYERDFRRGFYGIEACLFETEEDIARLAFESKQRGFQIGIHFPFRKDGSRLRDALFLSQDNEVRDDAYASIERELQDLFEIQPAYILFHYPKPVILDDRVNWDSWKFADRREYVRESEYTLAELACKSERLFEWLSAKAREYGFTPVLEFDALNRYVYEENFLVSLLERYPLIKLCLDTARLHAQEKIDPHFDARRVLRTYAKYAKTVHLSNMRITDVFEYHHHPALPDCKPEDGWAPIEDYLQIIKRENQEVTIMFEHRSDWITDEELETCYEWIDQIMNGHTQKIPLPAAET</sequence>
<proteinExistence type="predicted"/>
<evidence type="ECO:0000313" key="1">
    <source>
        <dbReference type="EMBL" id="QRG65359.1"/>
    </source>
</evidence>
<protein>
    <submittedName>
        <fullName evidence="1">Sugar phosphate isomerase/epimerase</fullName>
    </submittedName>
</protein>
<dbReference type="InterPro" id="IPR036237">
    <property type="entry name" value="Xyl_isomerase-like_sf"/>
</dbReference>
<dbReference type="Proteomes" id="UP000596248">
    <property type="component" value="Chromosome"/>
</dbReference>
<evidence type="ECO:0000313" key="2">
    <source>
        <dbReference type="Proteomes" id="UP000596248"/>
    </source>
</evidence>